<dbReference type="PROSITE" id="PS50927">
    <property type="entry name" value="BULB_LECTIN"/>
    <property type="match status" value="1"/>
</dbReference>
<evidence type="ECO:0000313" key="4">
    <source>
        <dbReference type="EMBL" id="RRT33389.1"/>
    </source>
</evidence>
<protein>
    <recommendedName>
        <fullName evidence="2">Bulb-type lectin domain-containing protein</fullName>
    </recommendedName>
</protein>
<comment type="caution">
    <text evidence="4">The sequence shown here is derived from an EMBL/GenBank/DDBJ whole genome shotgun (WGS) entry which is preliminary data.</text>
</comment>
<dbReference type="SMART" id="SM00108">
    <property type="entry name" value="B_lectin"/>
    <property type="match status" value="1"/>
</dbReference>
<feature type="chain" id="PRO_5044603895" description="Bulb-type lectin domain-containing protein" evidence="1">
    <location>
        <begin position="30"/>
        <end position="172"/>
    </location>
</feature>
<dbReference type="GO" id="GO:0051707">
    <property type="term" value="P:response to other organism"/>
    <property type="evidence" value="ECO:0007669"/>
    <property type="project" value="UniProtKB-ARBA"/>
</dbReference>
<reference evidence="3 6" key="3">
    <citation type="submission" date="2022-12" db="EMBL/GenBank/DDBJ databases">
        <title>Chromosome-scale assembly of the Ensete ventricosum genome.</title>
        <authorList>
            <person name="Dussert Y."/>
            <person name="Stocks J."/>
            <person name="Wendawek A."/>
            <person name="Woldeyes F."/>
            <person name="Nichols R.A."/>
            <person name="Borrell J.S."/>
        </authorList>
    </citation>
    <scope>NUCLEOTIDE SEQUENCE [LARGE SCALE GENOMIC DNA]</scope>
    <source>
        <strain evidence="6">cv. Maze</strain>
        <strain evidence="3">MazeRef_0001</strain>
        <tissue evidence="3">Seeds</tissue>
    </source>
</reference>
<evidence type="ECO:0000256" key="1">
    <source>
        <dbReference type="SAM" id="SignalP"/>
    </source>
</evidence>
<keyword evidence="6" id="KW-1185">Reference proteome</keyword>
<dbReference type="Gene3D" id="2.90.10.10">
    <property type="entry name" value="Bulb-type lectin domain"/>
    <property type="match status" value="1"/>
</dbReference>
<dbReference type="Proteomes" id="UP001222027">
    <property type="component" value="Unassembled WGS sequence"/>
</dbReference>
<accession>A0A444DD70</accession>
<feature type="domain" description="Bulb-type lectin" evidence="2">
    <location>
        <begin position="30"/>
        <end position="137"/>
    </location>
</feature>
<dbReference type="AlphaFoldDB" id="A0A444DD70"/>
<organism evidence="4 5">
    <name type="scientific">Ensete ventricosum</name>
    <name type="common">Abyssinian banana</name>
    <name type="synonym">Musa ensete</name>
    <dbReference type="NCBI Taxonomy" id="4639"/>
    <lineage>
        <taxon>Eukaryota</taxon>
        <taxon>Viridiplantae</taxon>
        <taxon>Streptophyta</taxon>
        <taxon>Embryophyta</taxon>
        <taxon>Tracheophyta</taxon>
        <taxon>Spermatophyta</taxon>
        <taxon>Magnoliopsida</taxon>
        <taxon>Liliopsida</taxon>
        <taxon>Zingiberales</taxon>
        <taxon>Musaceae</taxon>
        <taxon>Ensete</taxon>
    </lineage>
</organism>
<evidence type="ECO:0000313" key="5">
    <source>
        <dbReference type="Proteomes" id="UP000287651"/>
    </source>
</evidence>
<dbReference type="SUPFAM" id="SSF51110">
    <property type="entry name" value="alpha-D-mannose-specific plant lectins"/>
    <property type="match status" value="1"/>
</dbReference>
<reference evidence="4" key="2">
    <citation type="submission" date="2018-09" db="EMBL/GenBank/DDBJ databases">
        <authorList>
            <person name="Harrison J."/>
            <person name="Moore K.A."/>
            <person name="Paszkiewicz K."/>
            <person name="Jones T."/>
            <person name="Grant M."/>
            <person name="Ambacheew D."/>
            <person name="Muzemil S."/>
            <person name="Studholme D."/>
        </authorList>
    </citation>
    <scope>NUCLEOTIDE SEQUENCE</scope>
</reference>
<keyword evidence="1" id="KW-0732">Signal</keyword>
<dbReference type="OrthoDB" id="418274at2759"/>
<dbReference type="EMBL" id="JAQQAF010000006">
    <property type="protein sequence ID" value="KAJ8476710.1"/>
    <property type="molecule type" value="Genomic_DNA"/>
</dbReference>
<dbReference type="CDD" id="cd00028">
    <property type="entry name" value="B_lectin"/>
    <property type="match status" value="1"/>
</dbReference>
<feature type="signal peptide" evidence="1">
    <location>
        <begin position="1"/>
        <end position="29"/>
    </location>
</feature>
<dbReference type="InterPro" id="IPR001480">
    <property type="entry name" value="Bulb-type_lectin_dom"/>
</dbReference>
<dbReference type="Proteomes" id="UP000287651">
    <property type="component" value="Unassembled WGS sequence"/>
</dbReference>
<proteinExistence type="predicted"/>
<dbReference type="InterPro" id="IPR036426">
    <property type="entry name" value="Bulb-type_lectin_dom_sf"/>
</dbReference>
<reference evidence="4 5" key="1">
    <citation type="journal article" date="2014" name="Agronomy (Basel)">
        <title>A Draft Genome Sequence for Ensete ventricosum, the Drought-Tolerant Tree Against Hunger.</title>
        <authorList>
            <person name="Harrison J."/>
            <person name="Moore K.A."/>
            <person name="Paszkiewicz K."/>
            <person name="Jones T."/>
            <person name="Grant M."/>
            <person name="Ambacheew D."/>
            <person name="Muzemil S."/>
            <person name="Studholme D.J."/>
        </authorList>
    </citation>
    <scope>NUCLEOTIDE SEQUENCE [LARGE SCALE GENOMIC DNA]</scope>
</reference>
<evidence type="ECO:0000313" key="6">
    <source>
        <dbReference type="Proteomes" id="UP001222027"/>
    </source>
</evidence>
<evidence type="ECO:0000259" key="2">
    <source>
        <dbReference type="PROSITE" id="PS50927"/>
    </source>
</evidence>
<name>A0A444DD70_ENSVE</name>
<gene>
    <name evidence="4" type="ORF">B296_00056191</name>
    <name evidence="3" type="ORF">OPV22_020437</name>
</gene>
<dbReference type="EMBL" id="AMZH03029181">
    <property type="protein sequence ID" value="RRT33389.1"/>
    <property type="molecule type" value="Genomic_DNA"/>
</dbReference>
<evidence type="ECO:0000313" key="3">
    <source>
        <dbReference type="EMBL" id="KAJ8476710.1"/>
    </source>
</evidence>
<sequence>MASSTPTFSLLLLLLLPAIFGLLIPSCTADNILYTDETLYAGQSLTYGGYRFTMQSDCNLVLYDSDRAVWSSGTDNRGYNCILKMQADGNLVIYSNGNALWASNTSRDRANYILVLQRDRNVVIYGPAIWATSTNYRTPGVVIAGNATSTPVVVASAAEDVNNRKIAMVTKN</sequence>